<sequence>MINLKEMCTNLILFLAGFFAVVAYDDLSYNKNASQSHTAAGTTYGADNAVDGNPATCMRTDVIGPNSPDQTVWWKVDLGGVYNIYSINMLFKNYDGHESRQRGRFAGFSLYISNTGDMESSSLCYKDGPDLPPLNFSTECTLSGRYVIFYNERLNGVTYPAGYEVALLVYTELCEVIVQGCSKPGVYGMNCDIPCPNNCIYKICHIKNGTCFGCVAGYYGTFCKTECQDKWYGLDCKKQCSGHCRDNDPCNKVTGQCDKGCAHGWYGQHCEHRCVGHCNNNASCNQANGTCDGGCAAGWIGFFCEKECSKGAYGHGCVNNCSGHCIGDSPCNKQTGHCNRGCDPGYTNALCSQECSSGTYGKNCTKTCSGNCLHNKTCDHIDGACTDGCEDGYIGDMCNNSCEHGRYGKNCSHTCPSNCKTCKHTDGTCSCYAGWSGPNCSIACNNSYGDNCQYSCDPSCFNHTCDPFDGKCQHACTNDFSKSCDVAEPEISDQEPSVLPVALGGVFSAFVILVIAIAVFLIRYKRKTFIMTKKKPSVLNTKQHLPMKTMTKQDYHDYDSALSDEPDEPDDSAPVLPERNMRGPPTNKNIPVRNIKAQIANMSAKENAGFKYEYNDIPRGELCPCLEGKKPENKVKNRYVTIFSYDHSRVVLNSPGYDGNGYIHANYIEDAKGVRSYIATQGPKPKTIADFWTMVSQEEVTVIVCLTNLKEGAKNKCAQYWPNVNDKLQGGNITIRNLGEKTYAEHIIRQFKIHNKAKGEDRLVTMYHYTSWADHGVADPLSLVVFHRQVMRATALSNGKYTLVHCRNNTNCCTLLLWKHLMDRQDAWLQRSFLENIKKKTVTQTVEMHDQSLHRNLLFLLSLRSYWP</sequence>
<dbReference type="GO" id="GO:0008045">
    <property type="term" value="P:motor neuron axon guidance"/>
    <property type="evidence" value="ECO:0007669"/>
    <property type="project" value="TreeGrafter"/>
</dbReference>
<feature type="signal peptide" evidence="11">
    <location>
        <begin position="1"/>
        <end position="23"/>
    </location>
</feature>
<evidence type="ECO:0000313" key="14">
    <source>
        <dbReference type="RefSeq" id="XP_022311770.1"/>
    </source>
</evidence>
<dbReference type="Gene3D" id="2.60.120.260">
    <property type="entry name" value="Galactose-binding domain-like"/>
    <property type="match status" value="1"/>
</dbReference>
<dbReference type="Gene3D" id="2.170.300.10">
    <property type="entry name" value="Tie2 ligand-binding domain superfamily"/>
    <property type="match status" value="1"/>
</dbReference>
<dbReference type="SMART" id="SM00194">
    <property type="entry name" value="PTPc"/>
    <property type="match status" value="1"/>
</dbReference>
<dbReference type="Pfam" id="PF22633">
    <property type="entry name" value="F5_F8_type_C_2"/>
    <property type="match status" value="1"/>
</dbReference>
<evidence type="ECO:0000313" key="13">
    <source>
        <dbReference type="Proteomes" id="UP000694844"/>
    </source>
</evidence>
<reference evidence="14" key="1">
    <citation type="submission" date="2025-08" db="UniProtKB">
        <authorList>
            <consortium name="RefSeq"/>
        </authorList>
    </citation>
    <scope>IDENTIFICATION</scope>
    <source>
        <tissue evidence="14">Whole sample</tissue>
    </source>
</reference>
<dbReference type="Gene3D" id="3.90.190.10">
    <property type="entry name" value="Protein tyrosine phosphatase superfamily"/>
    <property type="match status" value="1"/>
</dbReference>
<dbReference type="Proteomes" id="UP000694844">
    <property type="component" value="Chromosome 10"/>
</dbReference>
<dbReference type="SMART" id="SM00181">
    <property type="entry name" value="EGF"/>
    <property type="match status" value="6"/>
</dbReference>
<dbReference type="EC" id="3.1.3.48" evidence="2"/>
<accession>A0A8B8C810</accession>
<keyword evidence="6" id="KW-0378">Hydrolase</keyword>
<dbReference type="PROSITE" id="PS00022">
    <property type="entry name" value="EGF_1"/>
    <property type="match status" value="1"/>
</dbReference>
<dbReference type="GeneID" id="111116999"/>
<protein>
    <recommendedName>
        <fullName evidence="2">protein-tyrosine-phosphatase</fullName>
        <ecNumber evidence="2">3.1.3.48</ecNumber>
    </recommendedName>
</protein>
<evidence type="ECO:0000256" key="6">
    <source>
        <dbReference type="ARBA" id="ARBA00022801"/>
    </source>
</evidence>
<evidence type="ECO:0000256" key="7">
    <source>
        <dbReference type="ARBA" id="ARBA00022912"/>
    </source>
</evidence>
<feature type="domain" description="Tyrosine-protein phosphatase" evidence="12">
    <location>
        <begin position="610"/>
        <end position="806"/>
    </location>
</feature>
<keyword evidence="7" id="KW-0904">Protein phosphatase</keyword>
<evidence type="ECO:0000256" key="5">
    <source>
        <dbReference type="ARBA" id="ARBA00022737"/>
    </source>
</evidence>
<evidence type="ECO:0000256" key="11">
    <source>
        <dbReference type="SAM" id="SignalP"/>
    </source>
</evidence>
<dbReference type="InterPro" id="IPR000242">
    <property type="entry name" value="PTP_cat"/>
</dbReference>
<dbReference type="InterPro" id="IPR008979">
    <property type="entry name" value="Galactose-bd-like_sf"/>
</dbReference>
<keyword evidence="10" id="KW-0472">Membrane</keyword>
<dbReference type="PANTHER" id="PTHR19134">
    <property type="entry name" value="RECEPTOR-TYPE TYROSINE-PROTEIN PHOSPHATASE"/>
    <property type="match status" value="1"/>
</dbReference>
<dbReference type="SUPFAM" id="SSF49785">
    <property type="entry name" value="Galactose-binding domain-like"/>
    <property type="match status" value="1"/>
</dbReference>
<feature type="region of interest" description="Disordered" evidence="9">
    <location>
        <begin position="558"/>
        <end position="590"/>
    </location>
</feature>
<keyword evidence="4 11" id="KW-0732">Signal</keyword>
<evidence type="ECO:0000256" key="1">
    <source>
        <dbReference type="ARBA" id="ARBA00009580"/>
    </source>
</evidence>
<name>A0A8B8C810_CRAVI</name>
<feature type="transmembrane region" description="Helical" evidence="10">
    <location>
        <begin position="498"/>
        <end position="524"/>
    </location>
</feature>
<evidence type="ECO:0000256" key="8">
    <source>
        <dbReference type="ARBA" id="ARBA00023157"/>
    </source>
</evidence>
<gene>
    <name evidence="14" type="primary">LOC111116999</name>
</gene>
<evidence type="ECO:0000256" key="9">
    <source>
        <dbReference type="SAM" id="MobiDB-lite"/>
    </source>
</evidence>
<evidence type="ECO:0000256" key="3">
    <source>
        <dbReference type="ARBA" id="ARBA00022536"/>
    </source>
</evidence>
<feature type="compositionally biased region" description="Acidic residues" evidence="9">
    <location>
        <begin position="562"/>
        <end position="571"/>
    </location>
</feature>
<dbReference type="Pfam" id="PF00102">
    <property type="entry name" value="Y_phosphatase"/>
    <property type="match status" value="1"/>
</dbReference>
<keyword evidence="3" id="KW-0245">EGF-like domain</keyword>
<dbReference type="SUPFAM" id="SSF52799">
    <property type="entry name" value="(Phosphotyrosine protein) phosphatases II"/>
    <property type="match status" value="1"/>
</dbReference>
<keyword evidence="10" id="KW-1133">Transmembrane helix</keyword>
<evidence type="ECO:0000256" key="10">
    <source>
        <dbReference type="SAM" id="Phobius"/>
    </source>
</evidence>
<dbReference type="OrthoDB" id="10252017at2759"/>
<evidence type="ECO:0000256" key="4">
    <source>
        <dbReference type="ARBA" id="ARBA00022729"/>
    </source>
</evidence>
<dbReference type="RefSeq" id="XP_022311770.1">
    <property type="nucleotide sequence ID" value="XM_022456062.1"/>
</dbReference>
<dbReference type="InterPro" id="IPR050348">
    <property type="entry name" value="Protein-Tyr_Phosphatase"/>
</dbReference>
<dbReference type="AlphaFoldDB" id="A0A8B8C810"/>
<proteinExistence type="inferred from homology"/>
<comment type="similarity">
    <text evidence="1">Belongs to the protein-tyrosine phosphatase family.</text>
</comment>
<dbReference type="PANTHER" id="PTHR19134:SF562">
    <property type="entry name" value="PROTEIN-TYROSINE-PHOSPHATASE"/>
    <property type="match status" value="1"/>
</dbReference>
<evidence type="ECO:0000256" key="2">
    <source>
        <dbReference type="ARBA" id="ARBA00013064"/>
    </source>
</evidence>
<dbReference type="CDD" id="cd00047">
    <property type="entry name" value="PTPc"/>
    <property type="match status" value="1"/>
</dbReference>
<dbReference type="KEGG" id="cvn:111116999"/>
<dbReference type="InterPro" id="IPR029021">
    <property type="entry name" value="Prot-tyrosine_phosphatase-like"/>
</dbReference>
<dbReference type="GO" id="GO:0004725">
    <property type="term" value="F:protein tyrosine phosphatase activity"/>
    <property type="evidence" value="ECO:0007669"/>
    <property type="project" value="UniProtKB-EC"/>
</dbReference>
<dbReference type="PRINTS" id="PR00700">
    <property type="entry name" value="PRTYPHPHTASE"/>
</dbReference>
<dbReference type="PROSITE" id="PS50055">
    <property type="entry name" value="TYR_PHOSPHATASE_PTP"/>
    <property type="match status" value="1"/>
</dbReference>
<dbReference type="FunFam" id="2.170.300.10:FF:000041">
    <property type="entry name" value="Tyrosine protein kinase receptor tie-1, putative"/>
    <property type="match status" value="1"/>
</dbReference>
<keyword evidence="10" id="KW-0812">Transmembrane</keyword>
<evidence type="ECO:0000259" key="12">
    <source>
        <dbReference type="PROSITE" id="PS50055"/>
    </source>
</evidence>
<feature type="chain" id="PRO_5034697587" description="protein-tyrosine-phosphatase" evidence="11">
    <location>
        <begin position="24"/>
        <end position="868"/>
    </location>
</feature>
<organism evidence="13 14">
    <name type="scientific">Crassostrea virginica</name>
    <name type="common">Eastern oyster</name>
    <dbReference type="NCBI Taxonomy" id="6565"/>
    <lineage>
        <taxon>Eukaryota</taxon>
        <taxon>Metazoa</taxon>
        <taxon>Spiralia</taxon>
        <taxon>Lophotrochozoa</taxon>
        <taxon>Mollusca</taxon>
        <taxon>Bivalvia</taxon>
        <taxon>Autobranchia</taxon>
        <taxon>Pteriomorphia</taxon>
        <taxon>Ostreida</taxon>
        <taxon>Ostreoidea</taxon>
        <taxon>Ostreidae</taxon>
        <taxon>Crassostrea</taxon>
    </lineage>
</organism>
<keyword evidence="13" id="KW-1185">Reference proteome</keyword>
<keyword evidence="5" id="KW-0677">Repeat</keyword>
<dbReference type="InterPro" id="IPR000742">
    <property type="entry name" value="EGF"/>
</dbReference>
<keyword evidence="8" id="KW-1015">Disulfide bond</keyword>